<feature type="binding site" evidence="10">
    <location>
        <position position="146"/>
    </location>
    <ligand>
        <name>[4Fe-4S] cluster</name>
        <dbReference type="ChEBI" id="CHEBI:49883"/>
    </ligand>
</feature>
<accession>E4X2R7</accession>
<keyword evidence="7 10" id="KW-0408">Iron</keyword>
<feature type="domain" description="Anamorsin C-terminal" evidence="11">
    <location>
        <begin position="137"/>
        <end position="170"/>
    </location>
</feature>
<feature type="binding site" evidence="10">
    <location>
        <position position="154"/>
    </location>
    <ligand>
        <name>[4Fe-4S] cluster</name>
        <dbReference type="ChEBI" id="CHEBI:49883"/>
    </ligand>
</feature>
<keyword evidence="6 10" id="KW-0479">Metal-binding</keyword>
<gene>
    <name evidence="12" type="ORF">GSOID_T00017548001</name>
</gene>
<dbReference type="GO" id="GO:0016226">
    <property type="term" value="P:iron-sulfur cluster assembly"/>
    <property type="evidence" value="ECO:0007669"/>
    <property type="project" value="UniProtKB-UniRule"/>
</dbReference>
<comment type="function">
    <text evidence="10">Component of the cytosolic iron-sulfur (Fe-S) protein assembly (CIA) machinery. Required for the maturation of extramitochondrial Fe-S proteins. Part of an electron transfer chain functioning in an early step of cytosolic Fe-S biogenesis, facilitating the de novo assembly of a [4Fe-4S] cluster on the cytosolic Fe-S scaffold complex. Electrons are transferred from NADPH via a FAD- and FMN-containing diflavin oxidoreductase. Together with the diflavin oxidoreductase, also required for the assembly of the diferric tyrosyl radical cofactor of ribonucleotide reductase (RNR), probably by providing electrons for reduction during radical cofactor maturation in the catalytic small subunit.</text>
</comment>
<dbReference type="HAMAP" id="MF_03115">
    <property type="entry name" value="Anamorsin"/>
    <property type="match status" value="1"/>
</dbReference>
<comment type="domain">
    <text evidence="10">The N-terminal domain has structural similarity with S-adenosyl-L-methionine-dependent methyltransferases, but does not bind S-adenosyl-L-methionine. It is required for correct assembly of the 2 Fe-S clusters.</text>
</comment>
<feature type="binding site" evidence="10">
    <location>
        <position position="103"/>
    </location>
    <ligand>
        <name>[2Fe-2S] cluster</name>
        <dbReference type="ChEBI" id="CHEBI:190135"/>
    </ligand>
</feature>
<keyword evidence="9 10" id="KW-0496">Mitochondrion</keyword>
<keyword evidence="13" id="KW-1185">Reference proteome</keyword>
<name>E4X2R7_OIKDI</name>
<feature type="binding site" evidence="10">
    <location>
        <position position="143"/>
    </location>
    <ligand>
        <name>[4Fe-4S] cluster</name>
        <dbReference type="ChEBI" id="CHEBI:49883"/>
    </ligand>
</feature>
<dbReference type="InParanoid" id="E4X2R7"/>
<evidence type="ECO:0000256" key="4">
    <source>
        <dbReference type="ARBA" id="ARBA00022490"/>
    </source>
</evidence>
<comment type="cofactor">
    <cofactor evidence="1 10">
        <name>[4Fe-4S] cluster</name>
        <dbReference type="ChEBI" id="CHEBI:49883"/>
    </cofactor>
</comment>
<evidence type="ECO:0000256" key="7">
    <source>
        <dbReference type="ARBA" id="ARBA00023004"/>
    </source>
</evidence>
<dbReference type="OrthoDB" id="311633at2759"/>
<dbReference type="InterPro" id="IPR007785">
    <property type="entry name" value="Anamorsin"/>
</dbReference>
<dbReference type="GO" id="GO:0051539">
    <property type="term" value="F:4 iron, 4 sulfur cluster binding"/>
    <property type="evidence" value="ECO:0007669"/>
    <property type="project" value="UniProtKB-KW"/>
</dbReference>
<evidence type="ECO:0000256" key="5">
    <source>
        <dbReference type="ARBA" id="ARBA00022714"/>
    </source>
</evidence>
<dbReference type="GO" id="GO:0051537">
    <property type="term" value="F:2 iron, 2 sulfur cluster binding"/>
    <property type="evidence" value="ECO:0007669"/>
    <property type="project" value="UniProtKB-UniRule"/>
</dbReference>
<dbReference type="Proteomes" id="UP000001307">
    <property type="component" value="Unassembled WGS sequence"/>
</dbReference>
<keyword evidence="3 10" id="KW-0004">4Fe-4S</keyword>
<evidence type="ECO:0000313" key="13">
    <source>
        <dbReference type="Proteomes" id="UP000001307"/>
    </source>
</evidence>
<reference evidence="12" key="1">
    <citation type="journal article" date="2010" name="Science">
        <title>Plasticity of animal genome architecture unmasked by rapid evolution of a pelagic tunicate.</title>
        <authorList>
            <person name="Denoeud F."/>
            <person name="Henriet S."/>
            <person name="Mungpakdee S."/>
            <person name="Aury J.M."/>
            <person name="Da Silva C."/>
            <person name="Brinkmann H."/>
            <person name="Mikhaleva J."/>
            <person name="Olsen L.C."/>
            <person name="Jubin C."/>
            <person name="Canestro C."/>
            <person name="Bouquet J.M."/>
            <person name="Danks G."/>
            <person name="Poulain J."/>
            <person name="Campsteijn C."/>
            <person name="Adamski M."/>
            <person name="Cross I."/>
            <person name="Yadetie F."/>
            <person name="Muffato M."/>
            <person name="Louis A."/>
            <person name="Butcher S."/>
            <person name="Tsagkogeorga G."/>
            <person name="Konrad A."/>
            <person name="Singh S."/>
            <person name="Jensen M.F."/>
            <person name="Cong E.H."/>
            <person name="Eikeseth-Otteraa H."/>
            <person name="Noel B."/>
            <person name="Anthouard V."/>
            <person name="Porcel B.M."/>
            <person name="Kachouri-Lafond R."/>
            <person name="Nishino A."/>
            <person name="Ugolini M."/>
            <person name="Chourrout P."/>
            <person name="Nishida H."/>
            <person name="Aasland R."/>
            <person name="Huzurbazar S."/>
            <person name="Westhof E."/>
            <person name="Delsuc F."/>
            <person name="Lehrach H."/>
            <person name="Reinhardt R."/>
            <person name="Weissenbach J."/>
            <person name="Roy S.W."/>
            <person name="Artiguenave F."/>
            <person name="Postlethwait J.H."/>
            <person name="Manak J.R."/>
            <person name="Thompson E.M."/>
            <person name="Jaillon O."/>
            <person name="Du Pasquier L."/>
            <person name="Boudinot P."/>
            <person name="Liberles D.A."/>
            <person name="Volff J.N."/>
            <person name="Philippe H."/>
            <person name="Lenhard B."/>
            <person name="Roest Crollius H."/>
            <person name="Wincker P."/>
            <person name="Chourrout D."/>
        </authorList>
    </citation>
    <scope>NUCLEOTIDE SEQUENCE [LARGE SCALE GENOMIC DNA]</scope>
</reference>
<keyword evidence="4 10" id="KW-0963">Cytoplasm</keyword>
<proteinExistence type="inferred from homology"/>
<feature type="region of interest" description="Fe-S binding site A" evidence="10">
    <location>
        <begin position="103"/>
        <end position="119"/>
    </location>
</feature>
<dbReference type="PANTHER" id="PTHR13273:SF14">
    <property type="entry name" value="ANAMORSIN"/>
    <property type="match status" value="1"/>
</dbReference>
<organism evidence="12">
    <name type="scientific">Oikopleura dioica</name>
    <name type="common">Tunicate</name>
    <dbReference type="NCBI Taxonomy" id="34765"/>
    <lineage>
        <taxon>Eukaryota</taxon>
        <taxon>Metazoa</taxon>
        <taxon>Chordata</taxon>
        <taxon>Tunicata</taxon>
        <taxon>Appendicularia</taxon>
        <taxon>Copelata</taxon>
        <taxon>Oikopleuridae</taxon>
        <taxon>Oikopleura</taxon>
    </lineage>
</organism>
<dbReference type="GO" id="GO:0009055">
    <property type="term" value="F:electron transfer activity"/>
    <property type="evidence" value="ECO:0007669"/>
    <property type="project" value="UniProtKB-UniRule"/>
</dbReference>
<dbReference type="GO" id="GO:0005758">
    <property type="term" value="C:mitochondrial intermembrane space"/>
    <property type="evidence" value="ECO:0007669"/>
    <property type="project" value="UniProtKB-SubCell"/>
</dbReference>
<feature type="short sequence motif" description="Cx2C motif 2" evidence="10">
    <location>
        <begin position="154"/>
        <end position="157"/>
    </location>
</feature>
<feature type="domain" description="Anamorsin C-terminal" evidence="11">
    <location>
        <begin position="100"/>
        <end position="134"/>
    </location>
</feature>
<dbReference type="EMBL" id="FN653023">
    <property type="protein sequence ID" value="CBY17920.1"/>
    <property type="molecule type" value="Genomic_DNA"/>
</dbReference>
<feature type="short sequence motif" description="Cx2C motif 1" evidence="10">
    <location>
        <begin position="143"/>
        <end position="146"/>
    </location>
</feature>
<evidence type="ECO:0000256" key="8">
    <source>
        <dbReference type="ARBA" id="ARBA00023014"/>
    </source>
</evidence>
<feature type="binding site" evidence="10">
    <location>
        <position position="157"/>
    </location>
    <ligand>
        <name>[4Fe-4S] cluster</name>
        <dbReference type="ChEBI" id="CHEBI:49883"/>
    </ligand>
</feature>
<comment type="similarity">
    <text evidence="2 10">Belongs to the anamorsin family.</text>
</comment>
<dbReference type="GO" id="GO:0046872">
    <property type="term" value="F:metal ion binding"/>
    <property type="evidence" value="ECO:0007669"/>
    <property type="project" value="UniProtKB-KW"/>
</dbReference>
<keyword evidence="8 10" id="KW-0411">Iron-sulfur</keyword>
<evidence type="ECO:0000256" key="10">
    <source>
        <dbReference type="HAMAP-Rule" id="MF_03115"/>
    </source>
</evidence>
<dbReference type="AlphaFoldDB" id="E4X2R7"/>
<feature type="region of interest" description="Fe-S binding site B" evidence="10">
    <location>
        <begin position="143"/>
        <end position="157"/>
    </location>
</feature>
<evidence type="ECO:0000256" key="6">
    <source>
        <dbReference type="ARBA" id="ARBA00022723"/>
    </source>
</evidence>
<evidence type="ECO:0000256" key="9">
    <source>
        <dbReference type="ARBA" id="ARBA00023128"/>
    </source>
</evidence>
<evidence type="ECO:0000256" key="3">
    <source>
        <dbReference type="ARBA" id="ARBA00022485"/>
    </source>
</evidence>
<keyword evidence="5 10" id="KW-0001">2Fe-2S</keyword>
<comment type="domain">
    <text evidence="10">The C-terminal domain binds 2 Fe-S clusters but is otherwise mostly in an intrinsically disordered conformation.</text>
</comment>
<feature type="binding site" evidence="10">
    <location>
        <position position="117"/>
    </location>
    <ligand>
        <name>[2Fe-2S] cluster</name>
        <dbReference type="ChEBI" id="CHEBI:190135"/>
    </ligand>
</feature>
<feature type="binding site" evidence="10">
    <location>
        <position position="114"/>
    </location>
    <ligand>
        <name>[2Fe-2S] cluster</name>
        <dbReference type="ChEBI" id="CHEBI:190135"/>
    </ligand>
</feature>
<dbReference type="Pfam" id="PF05093">
    <property type="entry name" value="CIAPIN1"/>
    <property type="match status" value="2"/>
</dbReference>
<comment type="subunit">
    <text evidence="10">Monomer.</text>
</comment>
<dbReference type="InterPro" id="IPR046408">
    <property type="entry name" value="CIAPIN1"/>
</dbReference>
<comment type="caution">
    <text evidence="10">Lacks conserved residue(s) required for the propagation of feature annotation.</text>
</comment>
<feature type="binding site" evidence="10">
    <location>
        <position position="119"/>
    </location>
    <ligand>
        <name>[2Fe-2S] cluster</name>
        <dbReference type="ChEBI" id="CHEBI:190135"/>
    </ligand>
</feature>
<comment type="subcellular location">
    <subcellularLocation>
        <location evidence="10">Cytoplasm</location>
    </subcellularLocation>
    <subcellularLocation>
        <location evidence="10">Mitochondrion intermembrane space</location>
    </subcellularLocation>
</comment>
<evidence type="ECO:0000256" key="1">
    <source>
        <dbReference type="ARBA" id="ARBA00001966"/>
    </source>
</evidence>
<evidence type="ECO:0000259" key="11">
    <source>
        <dbReference type="Pfam" id="PF05093"/>
    </source>
</evidence>
<evidence type="ECO:0000256" key="2">
    <source>
        <dbReference type="ARBA" id="ARBA00008169"/>
    </source>
</evidence>
<evidence type="ECO:0000313" key="12">
    <source>
        <dbReference type="EMBL" id="CBY17920.1"/>
    </source>
</evidence>
<sequence length="183" mass="19469">MSFEYENNNTIESLSEVFKTLASGATITITNVPESSSAALTLNLTLSGFVKIESTSGSISASKPNYNLGSAVTIDDKNTIDGASLLRSEDLKKPDEKDLKADCGTGKEKKKRACANCTCGLAEEIAKNDSLSVEQREDPKSACGSCYLGDAFRCASCPYLGKPAFKPGEKPSLVMLDDDSMDI</sequence>
<dbReference type="PANTHER" id="PTHR13273">
    <property type="entry name" value="ANAMORSIN"/>
    <property type="match status" value="1"/>
</dbReference>
<comment type="domain">
    <text evidence="10">The twin Cx2C motifs are involved in the recognition by the mitochondrial MIA40-ERV1 disulfide relay system. The formation of 2 disulfide bonds in the Cx2C motifs through dithiol/disulfide exchange reactions effectively traps the protein in the mitochondrial intermembrane space.</text>
</comment>
<dbReference type="Gene3D" id="3.40.50.150">
    <property type="entry name" value="Vaccinia Virus protein VP39"/>
    <property type="match status" value="1"/>
</dbReference>
<protein>
    <recommendedName>
        <fullName evidence="10">Anamorsin homolog</fullName>
    </recommendedName>
    <alternativeName>
        <fullName evidence="10">Fe-S cluster assembly protein DRE2 homolog</fullName>
    </alternativeName>
</protein>
<dbReference type="InterPro" id="IPR029063">
    <property type="entry name" value="SAM-dependent_MTases_sf"/>
</dbReference>
<comment type="cofactor">
    <cofactor evidence="10">
        <name>[2Fe-2S] cluster</name>
        <dbReference type="ChEBI" id="CHEBI:190135"/>
    </cofactor>
</comment>